<organism evidence="1 2">
    <name type="scientific">Arthrobacter caoxuetaonis</name>
    <dbReference type="NCBI Taxonomy" id="2886935"/>
    <lineage>
        <taxon>Bacteria</taxon>
        <taxon>Bacillati</taxon>
        <taxon>Actinomycetota</taxon>
        <taxon>Actinomycetes</taxon>
        <taxon>Micrococcales</taxon>
        <taxon>Micrococcaceae</taxon>
        <taxon>Arthrobacter</taxon>
    </lineage>
</organism>
<comment type="caution">
    <text evidence="1">The sequence shown here is derived from an EMBL/GenBank/DDBJ whole genome shotgun (WGS) entry which is preliminary data.</text>
</comment>
<keyword evidence="2" id="KW-1185">Reference proteome</keyword>
<gene>
    <name evidence="1" type="ORF">LJ757_18205</name>
</gene>
<sequence length="192" mass="22145">MHIPPRYQAFVDSDQEPMERLRKGRGRLAAYRSSNPEVRKSVRLTTRSELNKVRRAARSLKITMFCDETLDDLRVLAYNTYAELAWNNGGRRVPDFAMMRPENLDRVTVNYIRHNRTKYEHTLIVNGLNTNDLRRSYNIELKIKCLAEIARVFPELAAECERQRLAVSRSLQEAVDRIAANEEAGLGLPKAA</sequence>
<dbReference type="Proteomes" id="UP001139158">
    <property type="component" value="Unassembled WGS sequence"/>
</dbReference>
<dbReference type="AlphaFoldDB" id="A0A9X1SGU4"/>
<accession>A0A9X1SGU4</accession>
<dbReference type="EMBL" id="JAJFZV010000020">
    <property type="protein sequence ID" value="MCC3299729.1"/>
    <property type="molecule type" value="Genomic_DNA"/>
</dbReference>
<evidence type="ECO:0000313" key="2">
    <source>
        <dbReference type="Proteomes" id="UP001139158"/>
    </source>
</evidence>
<name>A0A9X1SGU4_9MICC</name>
<evidence type="ECO:0000313" key="1">
    <source>
        <dbReference type="EMBL" id="MCC3299729.1"/>
    </source>
</evidence>
<dbReference type="RefSeq" id="WP_227897715.1">
    <property type="nucleotide sequence ID" value="NZ_CP099467.1"/>
</dbReference>
<proteinExistence type="predicted"/>
<reference evidence="1" key="1">
    <citation type="submission" date="2021-10" db="EMBL/GenBank/DDBJ databases">
        <title>Novel species in genus Arthrobacter.</title>
        <authorList>
            <person name="Liu Y."/>
        </authorList>
    </citation>
    <scope>NUCLEOTIDE SEQUENCE</scope>
    <source>
        <strain evidence="1">Zg-Y453</strain>
    </source>
</reference>
<protein>
    <submittedName>
        <fullName evidence="1">Uncharacterized protein</fullName>
    </submittedName>
</protein>